<dbReference type="EMBL" id="UYYB01023870">
    <property type="protein sequence ID" value="VDM72134.1"/>
    <property type="molecule type" value="Genomic_DNA"/>
</dbReference>
<dbReference type="OrthoDB" id="410104at2759"/>
<evidence type="ECO:0008006" key="3">
    <source>
        <dbReference type="Google" id="ProtNLM"/>
    </source>
</evidence>
<reference evidence="1 2" key="1">
    <citation type="submission" date="2018-11" db="EMBL/GenBank/DDBJ databases">
        <authorList>
            <consortium name="Pathogen Informatics"/>
        </authorList>
    </citation>
    <scope>NUCLEOTIDE SEQUENCE [LARGE SCALE GENOMIC DNA]</scope>
</reference>
<protein>
    <recommendedName>
        <fullName evidence="3">Reverse transcriptase domain-containing protein</fullName>
    </recommendedName>
</protein>
<sequence length="93" mass="10201">GSPELPSTNCLLCVLYKLITKIILAPISRTLDEAQKQGTQLRGSHPDSSVNYRGLPSIPSTSRPIIDYEKAFDCVKTNAKMSALVDKGWTHLT</sequence>
<organism evidence="1 2">
    <name type="scientific">Strongylus vulgaris</name>
    <name type="common">Blood worm</name>
    <dbReference type="NCBI Taxonomy" id="40348"/>
    <lineage>
        <taxon>Eukaryota</taxon>
        <taxon>Metazoa</taxon>
        <taxon>Ecdysozoa</taxon>
        <taxon>Nematoda</taxon>
        <taxon>Chromadorea</taxon>
        <taxon>Rhabditida</taxon>
        <taxon>Rhabditina</taxon>
        <taxon>Rhabditomorpha</taxon>
        <taxon>Strongyloidea</taxon>
        <taxon>Strongylidae</taxon>
        <taxon>Strongylus</taxon>
    </lineage>
</organism>
<accession>A0A3P7J2H2</accession>
<evidence type="ECO:0000313" key="2">
    <source>
        <dbReference type="Proteomes" id="UP000270094"/>
    </source>
</evidence>
<dbReference type="Proteomes" id="UP000270094">
    <property type="component" value="Unassembled WGS sequence"/>
</dbReference>
<feature type="non-terminal residue" evidence="1">
    <location>
        <position position="1"/>
    </location>
</feature>
<proteinExistence type="predicted"/>
<dbReference type="AlphaFoldDB" id="A0A3P7J2H2"/>
<keyword evidence="2" id="KW-1185">Reference proteome</keyword>
<name>A0A3P7J2H2_STRVU</name>
<evidence type="ECO:0000313" key="1">
    <source>
        <dbReference type="EMBL" id="VDM72134.1"/>
    </source>
</evidence>
<gene>
    <name evidence="1" type="ORF">SVUK_LOCUS7132</name>
</gene>